<evidence type="ECO:0000313" key="7">
    <source>
        <dbReference type="EMBL" id="KON32095.1"/>
    </source>
</evidence>
<dbReference type="GO" id="GO:0009102">
    <property type="term" value="P:biotin biosynthetic process"/>
    <property type="evidence" value="ECO:0007669"/>
    <property type="project" value="InterPro"/>
</dbReference>
<dbReference type="Gene3D" id="3.20.20.70">
    <property type="entry name" value="Aldolase class I"/>
    <property type="match status" value="1"/>
</dbReference>
<evidence type="ECO:0000256" key="4">
    <source>
        <dbReference type="ARBA" id="ARBA00023004"/>
    </source>
</evidence>
<dbReference type="GO" id="GO:0051539">
    <property type="term" value="F:4 iron, 4 sulfur cluster binding"/>
    <property type="evidence" value="ECO:0007669"/>
    <property type="project" value="UniProtKB-KW"/>
</dbReference>
<dbReference type="Pfam" id="PF04055">
    <property type="entry name" value="Radical_SAM"/>
    <property type="match status" value="1"/>
</dbReference>
<accession>A0A0M0BUS3</accession>
<dbReference type="PANTHER" id="PTHR22976">
    <property type="entry name" value="BIOTIN SYNTHASE"/>
    <property type="match status" value="1"/>
</dbReference>
<dbReference type="AlphaFoldDB" id="A0A0M0BUS3"/>
<dbReference type="InterPro" id="IPR058240">
    <property type="entry name" value="rSAM_sf"/>
</dbReference>
<dbReference type="PATRIC" id="fig|1685125.3.peg.299"/>
<evidence type="ECO:0000256" key="1">
    <source>
        <dbReference type="ARBA" id="ARBA00022485"/>
    </source>
</evidence>
<keyword evidence="2" id="KW-0949">S-adenosyl-L-methionine</keyword>
<dbReference type="GO" id="GO:0004076">
    <property type="term" value="F:biotin synthase activity"/>
    <property type="evidence" value="ECO:0007669"/>
    <property type="project" value="InterPro"/>
</dbReference>
<dbReference type="CDD" id="cd01335">
    <property type="entry name" value="Radical_SAM"/>
    <property type="match status" value="1"/>
</dbReference>
<protein>
    <recommendedName>
        <fullName evidence="6">Radical SAM core domain-containing protein</fullName>
    </recommendedName>
</protein>
<evidence type="ECO:0000256" key="2">
    <source>
        <dbReference type="ARBA" id="ARBA00022691"/>
    </source>
</evidence>
<keyword evidence="5" id="KW-0411">Iron-sulfur</keyword>
<feature type="domain" description="Radical SAM core" evidence="6">
    <location>
        <begin position="27"/>
        <end position="260"/>
    </location>
</feature>
<dbReference type="SFLD" id="SFLDG01098">
    <property type="entry name" value="Uncharacterised_Radical_SAM_Su"/>
    <property type="match status" value="1"/>
</dbReference>
<dbReference type="PANTHER" id="PTHR22976:SF2">
    <property type="entry name" value="BIOTIN SYNTHASE, MITOCHONDRIAL"/>
    <property type="match status" value="1"/>
</dbReference>
<dbReference type="EMBL" id="LFWV01000012">
    <property type="protein sequence ID" value="KON32095.1"/>
    <property type="molecule type" value="Genomic_DNA"/>
</dbReference>
<sequence length="336" mass="37247">MKAVFPHQIRVSIGSAIVFGLLEGKLDAKPTTAYLMTYKDGKCTANCGFCPQARSSRSKAELLSRVSWPVFPTSSVLKKLGNTLEYGKIMRVCIQALNYPNVFSHLVDLVTAIKHRAKISVSVSCQPISSKNTRRLAEVGVERIGIAIDAVTEKLFNEIKGTIANGPYTWENQFRQLREAVKIFGKGKVSTHLIIGLGETENEAVSLIQTCVDMGVSPALFAFTPVRGTSLEGKPQPLIETYRRIQLARYLIVNGHARFEDMHFDGSGYLSDYGVENKVLTCIVETGNPFLTSGCPSCNRPFYNEKASGPIYNYPRNIRHEEISAIKQQLSLKDSY</sequence>
<dbReference type="PROSITE" id="PS51918">
    <property type="entry name" value="RADICAL_SAM"/>
    <property type="match status" value="1"/>
</dbReference>
<evidence type="ECO:0000256" key="5">
    <source>
        <dbReference type="ARBA" id="ARBA00023014"/>
    </source>
</evidence>
<dbReference type="SUPFAM" id="SSF102114">
    <property type="entry name" value="Radical SAM enzymes"/>
    <property type="match status" value="1"/>
</dbReference>
<gene>
    <name evidence="7" type="ORF">AC478_01335</name>
</gene>
<dbReference type="SFLD" id="SFLDS00029">
    <property type="entry name" value="Radical_SAM"/>
    <property type="match status" value="1"/>
</dbReference>
<dbReference type="SMART" id="SM00729">
    <property type="entry name" value="Elp3"/>
    <property type="match status" value="1"/>
</dbReference>
<dbReference type="GO" id="GO:0051537">
    <property type="term" value="F:2 iron, 2 sulfur cluster binding"/>
    <property type="evidence" value="ECO:0007669"/>
    <property type="project" value="TreeGrafter"/>
</dbReference>
<keyword evidence="4" id="KW-0408">Iron</keyword>
<evidence type="ECO:0000313" key="8">
    <source>
        <dbReference type="Proteomes" id="UP000054016"/>
    </source>
</evidence>
<dbReference type="InterPro" id="IPR006638">
    <property type="entry name" value="Elp3/MiaA/NifB-like_rSAM"/>
</dbReference>
<evidence type="ECO:0000256" key="3">
    <source>
        <dbReference type="ARBA" id="ARBA00022723"/>
    </source>
</evidence>
<name>A0A0M0BUS3_9ARCH</name>
<proteinExistence type="predicted"/>
<keyword evidence="1" id="KW-0004">4Fe-4S</keyword>
<organism evidence="7 8">
    <name type="scientific">miscellaneous Crenarchaeota group-1 archaeon SG8-32-3</name>
    <dbReference type="NCBI Taxonomy" id="1685125"/>
    <lineage>
        <taxon>Archaea</taxon>
        <taxon>Candidatus Bathyarchaeota</taxon>
        <taxon>MCG-1</taxon>
    </lineage>
</organism>
<keyword evidence="3" id="KW-0479">Metal-binding</keyword>
<dbReference type="GO" id="GO:0046872">
    <property type="term" value="F:metal ion binding"/>
    <property type="evidence" value="ECO:0007669"/>
    <property type="project" value="UniProtKB-KW"/>
</dbReference>
<dbReference type="Proteomes" id="UP000054016">
    <property type="component" value="Unassembled WGS sequence"/>
</dbReference>
<dbReference type="InterPro" id="IPR013785">
    <property type="entry name" value="Aldolase_TIM"/>
</dbReference>
<evidence type="ECO:0000259" key="6">
    <source>
        <dbReference type="PROSITE" id="PS51918"/>
    </source>
</evidence>
<dbReference type="InterPro" id="IPR002684">
    <property type="entry name" value="Biotin_synth/BioAB"/>
</dbReference>
<reference evidence="8" key="1">
    <citation type="submission" date="2015-06" db="EMBL/GenBank/DDBJ databases">
        <title>New insights into the roles of widespread benthic archaea in carbon and nitrogen cycling.</title>
        <authorList>
            <person name="Lazar C.S."/>
            <person name="Baker B.J."/>
            <person name="Seitz K.W."/>
            <person name="Hyde A.S."/>
            <person name="Dick G.J."/>
            <person name="Hinrichs K.-U."/>
            <person name="Teske A.P."/>
        </authorList>
    </citation>
    <scope>NUCLEOTIDE SEQUENCE [LARGE SCALE GENOMIC DNA]</scope>
</reference>
<dbReference type="InterPro" id="IPR007197">
    <property type="entry name" value="rSAM"/>
</dbReference>
<comment type="caution">
    <text evidence="7">The sequence shown here is derived from an EMBL/GenBank/DDBJ whole genome shotgun (WGS) entry which is preliminary data.</text>
</comment>